<accession>A0A1Z4LS03</accession>
<evidence type="ECO:0000313" key="2">
    <source>
        <dbReference type="Proteomes" id="UP000218418"/>
    </source>
</evidence>
<dbReference type="Proteomes" id="UP000218418">
    <property type="component" value="Chromosome"/>
</dbReference>
<organism evidence="1 2">
    <name type="scientific">Calothrix parasitica NIES-267</name>
    <dbReference type="NCBI Taxonomy" id="1973488"/>
    <lineage>
        <taxon>Bacteria</taxon>
        <taxon>Bacillati</taxon>
        <taxon>Cyanobacteriota</taxon>
        <taxon>Cyanophyceae</taxon>
        <taxon>Nostocales</taxon>
        <taxon>Calotrichaceae</taxon>
        <taxon>Calothrix</taxon>
    </lineage>
</organism>
<dbReference type="EMBL" id="AP018227">
    <property type="protein sequence ID" value="BAY83941.1"/>
    <property type="molecule type" value="Genomic_DNA"/>
</dbReference>
<reference evidence="1 2" key="1">
    <citation type="submission" date="2017-06" db="EMBL/GenBank/DDBJ databases">
        <title>Genome sequencing of cyanobaciteial culture collection at National Institute for Environmental Studies (NIES).</title>
        <authorList>
            <person name="Hirose Y."/>
            <person name="Shimura Y."/>
            <person name="Fujisawa T."/>
            <person name="Nakamura Y."/>
            <person name="Kawachi M."/>
        </authorList>
    </citation>
    <scope>NUCLEOTIDE SEQUENCE [LARGE SCALE GENOMIC DNA]</scope>
    <source>
        <strain evidence="1 2">NIES-267</strain>
    </source>
</reference>
<gene>
    <name evidence="1" type="ORF">NIES267_34350</name>
</gene>
<dbReference type="AlphaFoldDB" id="A0A1Z4LS03"/>
<sequence>MRLIQPSSLGFVSVAQAFQAESDSAQPHTELV</sequence>
<evidence type="ECO:0000313" key="1">
    <source>
        <dbReference type="EMBL" id="BAY83941.1"/>
    </source>
</evidence>
<keyword evidence="2" id="KW-1185">Reference proteome</keyword>
<name>A0A1Z4LS03_9CYAN</name>
<protein>
    <submittedName>
        <fullName evidence="1">Uncharacterized protein</fullName>
    </submittedName>
</protein>
<proteinExistence type="predicted"/>